<dbReference type="Proteomes" id="UP001165962">
    <property type="component" value="Unassembled WGS sequence"/>
</dbReference>
<reference evidence="1" key="1">
    <citation type="submission" date="2020-03" db="EMBL/GenBank/DDBJ databases">
        <title>Draft sequencing of Paenibacilllus sp. S3N08.</title>
        <authorList>
            <person name="Kim D.-U."/>
        </authorList>
    </citation>
    <scope>NUCLEOTIDE SEQUENCE</scope>
    <source>
        <strain evidence="1">S3N08</strain>
    </source>
</reference>
<keyword evidence="2" id="KW-1185">Reference proteome</keyword>
<dbReference type="EMBL" id="JAAOIW010000002">
    <property type="protein sequence ID" value="NHN29527.1"/>
    <property type="molecule type" value="Genomic_DNA"/>
</dbReference>
<name>A0ABX0IZV1_9BACL</name>
<evidence type="ECO:0000313" key="1">
    <source>
        <dbReference type="EMBL" id="NHN29527.1"/>
    </source>
</evidence>
<proteinExistence type="predicted"/>
<gene>
    <name evidence="1" type="ORF">G9U52_06730</name>
</gene>
<dbReference type="RefSeq" id="WP_166147562.1">
    <property type="nucleotide sequence ID" value="NZ_JAAOIW010000002.1"/>
</dbReference>
<sequence>MDMEQAYDMGDVVTHKLKTTREMANGDIFKAKGQAEGQKDIFWQIVKKMAKNTYMCKVVGINEYKP</sequence>
<comment type="caution">
    <text evidence="1">The sequence shown here is derived from an EMBL/GenBank/DDBJ whole genome shotgun (WGS) entry which is preliminary data.</text>
</comment>
<organism evidence="1 2">
    <name type="scientific">Paenibacillus agricola</name>
    <dbReference type="NCBI Taxonomy" id="2716264"/>
    <lineage>
        <taxon>Bacteria</taxon>
        <taxon>Bacillati</taxon>
        <taxon>Bacillota</taxon>
        <taxon>Bacilli</taxon>
        <taxon>Bacillales</taxon>
        <taxon>Paenibacillaceae</taxon>
        <taxon>Paenibacillus</taxon>
    </lineage>
</organism>
<protein>
    <submittedName>
        <fullName evidence="1">Uncharacterized protein</fullName>
    </submittedName>
</protein>
<evidence type="ECO:0000313" key="2">
    <source>
        <dbReference type="Proteomes" id="UP001165962"/>
    </source>
</evidence>
<accession>A0ABX0IZV1</accession>